<dbReference type="OrthoDB" id="9802969at2"/>
<dbReference type="InterPro" id="IPR018177">
    <property type="entry name" value="L-lactate_DH_AS"/>
</dbReference>
<evidence type="ECO:0000313" key="19">
    <source>
        <dbReference type="Proteomes" id="UP000017818"/>
    </source>
</evidence>
<reference evidence="13 19" key="3">
    <citation type="submission" date="2012-05" db="EMBL/GenBank/DDBJ databases">
        <title>The Genome Sequence of Eubacteriaceae bacterium CM2.</title>
        <authorList>
            <consortium name="The Broad Institute Genome Sequencing Platform"/>
            <person name="Earl A."/>
            <person name="Ward D."/>
            <person name="Feldgarden M."/>
            <person name="Gevers D."/>
            <person name="Sizova M."/>
            <person name="Hazen A."/>
            <person name="Epstein S."/>
            <person name="Walker B."/>
            <person name="Young S.K."/>
            <person name="Zeng Q."/>
            <person name="Gargeya S."/>
            <person name="Fitzgerald M."/>
            <person name="Haas B."/>
            <person name="Abouelleil A."/>
            <person name="Alvarado L."/>
            <person name="Arachchi H.M."/>
            <person name="Berlin A."/>
            <person name="Chapman S.B."/>
            <person name="Goldberg J."/>
            <person name="Griggs A."/>
            <person name="Gujja S."/>
            <person name="Hansen M."/>
            <person name="Howarth C."/>
            <person name="Imamovic A."/>
            <person name="Larimer J."/>
            <person name="McCowen C."/>
            <person name="Montmayeur A."/>
            <person name="Murphy C."/>
            <person name="Neiman D."/>
            <person name="Pearson M."/>
            <person name="Priest M."/>
            <person name="Roberts A."/>
            <person name="Saif S."/>
            <person name="Shea T."/>
            <person name="Sisk P."/>
            <person name="Sykes S."/>
            <person name="Wortman J."/>
            <person name="Nusbaum C."/>
            <person name="Birren B."/>
        </authorList>
    </citation>
    <scope>NUCLEOTIDE SEQUENCE [LARGE SCALE GENOMIC DNA]</scope>
    <source>
        <strain evidence="13 19">CM2</strain>
    </source>
</reference>
<dbReference type="RefSeq" id="WP_009525865.1">
    <property type="nucleotide sequence ID" value="NZ_ALNK01000024.1"/>
</dbReference>
<dbReference type="Proteomes" id="UP000005244">
    <property type="component" value="Unassembled WGS sequence"/>
</dbReference>
<comment type="pathway">
    <text evidence="1 7">Fermentation; pyruvate fermentation to lactate; (S)-lactate from pyruvate: step 1/1.</text>
</comment>
<keyword evidence="17" id="KW-1185">Reference proteome</keyword>
<organism evidence="12 18">
    <name type="scientific">Peptoanaerobacter stomatis</name>
    <dbReference type="NCBI Taxonomy" id="796937"/>
    <lineage>
        <taxon>Bacteria</taxon>
        <taxon>Bacillati</taxon>
        <taxon>Bacillota</taxon>
        <taxon>Clostridia</taxon>
        <taxon>Peptostreptococcales</taxon>
        <taxon>Filifactoraceae</taxon>
        <taxon>Peptoanaerobacter</taxon>
    </lineage>
</organism>
<dbReference type="PATRIC" id="fig|796937.3.peg.833"/>
<evidence type="ECO:0000313" key="16">
    <source>
        <dbReference type="Proteomes" id="UP000003379"/>
    </source>
</evidence>
<feature type="binding site" evidence="7">
    <location>
        <position position="83"/>
    </location>
    <ligand>
        <name>substrate</name>
    </ligand>
</feature>
<feature type="binding site" evidence="7">
    <location>
        <begin position="80"/>
        <end position="81"/>
    </location>
    <ligand>
        <name>NAD(+)</name>
        <dbReference type="ChEBI" id="CHEBI:57540"/>
    </ligand>
</feature>
<dbReference type="Gene3D" id="3.40.50.720">
    <property type="entry name" value="NAD(P)-binding Rossmann-like Domain"/>
    <property type="match status" value="1"/>
</dbReference>
<accession>G9WZN5</accession>
<feature type="binding site" evidence="9">
    <location>
        <begin position="11"/>
        <end position="16"/>
    </location>
    <ligand>
        <name>NAD(+)</name>
        <dbReference type="ChEBI" id="CHEBI:57540"/>
    </ligand>
</feature>
<keyword evidence="7" id="KW-0963">Cytoplasm</keyword>
<dbReference type="CDD" id="cd05292">
    <property type="entry name" value="LDH_2"/>
    <property type="match status" value="1"/>
</dbReference>
<keyword evidence="5 7" id="KW-0520">NAD</keyword>
<accession>V9HVG7</accession>
<feature type="binding site" evidence="7">
    <location>
        <position position="169"/>
    </location>
    <ligand>
        <name>beta-D-fructose 1,6-bisphosphate</name>
        <dbReference type="ChEBI" id="CHEBI:32966"/>
        <note>allosteric activator</note>
    </ligand>
</feature>
<evidence type="ECO:0000259" key="11">
    <source>
        <dbReference type="Pfam" id="PF02866"/>
    </source>
</evidence>
<evidence type="ECO:0000256" key="1">
    <source>
        <dbReference type="ARBA" id="ARBA00004843"/>
    </source>
</evidence>
<dbReference type="InterPro" id="IPR015955">
    <property type="entry name" value="Lactate_DH/Glyco_Ohase_4_C"/>
</dbReference>
<reference evidence="12 18" key="1">
    <citation type="submission" date="2011-08" db="EMBL/GenBank/DDBJ databases">
        <title>The Genome Sequence of Eubacteriaceae bacterium ACC19a.</title>
        <authorList>
            <consortium name="The Broad Institute Genome Sequencing Platform"/>
            <person name="Earl A."/>
            <person name="Ward D."/>
            <person name="Feldgarden M."/>
            <person name="Gevers D."/>
            <person name="Sizova M."/>
            <person name="Hazen A."/>
            <person name="Epstein S."/>
            <person name="Young S.K."/>
            <person name="Zeng Q."/>
            <person name="Gargeya S."/>
            <person name="Fitzgerald M."/>
            <person name="Haas B."/>
            <person name="Abouelleil A."/>
            <person name="Alvarado L."/>
            <person name="Arachchi H.M."/>
            <person name="Berlin A."/>
            <person name="Brown A."/>
            <person name="Chapman S.B."/>
            <person name="Chen Z."/>
            <person name="Dunbar C."/>
            <person name="Freedman E."/>
            <person name="Gearin G."/>
            <person name="Gellesch M."/>
            <person name="Goldberg J."/>
            <person name="Griggs A."/>
            <person name="Gujja S."/>
            <person name="Heiman D."/>
            <person name="Howarth C."/>
            <person name="Larson L."/>
            <person name="Lui A."/>
            <person name="MacDonald P.J.P."/>
            <person name="Montmayeur A."/>
            <person name="Murphy C."/>
            <person name="Neiman D."/>
            <person name="Pearson M."/>
            <person name="Priest M."/>
            <person name="Roberts A."/>
            <person name="Saif S."/>
            <person name="Shea T."/>
            <person name="Shenoy N."/>
            <person name="Sisk P."/>
            <person name="Stolte C."/>
            <person name="Sykes S."/>
            <person name="Wortman J."/>
            <person name="Nusbaum C."/>
            <person name="Birren B."/>
        </authorList>
    </citation>
    <scope>NUCLEOTIDE SEQUENCE [LARGE SCALE GENOMIC DNA]</scope>
    <source>
        <strain evidence="12 18">ACC19a</strain>
    </source>
</reference>
<feature type="binding site" evidence="7">
    <location>
        <position position="41"/>
    </location>
    <ligand>
        <name>NAD(+)</name>
        <dbReference type="ChEBI" id="CHEBI:57540"/>
    </ligand>
</feature>
<accession>J5UF04</accession>
<evidence type="ECO:0000313" key="18">
    <source>
        <dbReference type="Proteomes" id="UP000006437"/>
    </source>
</evidence>
<sequence>MKSKNKISVIGAGFVGSAITFALIQSGIASNIVMVDLNKDKAEGEIMDLAHGAAFVKSVDLSAGDYKDTADSDIVIITAGAGQKPGETRLDLIKKNVAIFKSMIPQITRYSPNAILLVVSNPVDILTYVTYKLSGFPAKRVIGSGTVLDSSRLKYEISKEFDLDARAVHAYIIGEHGDSEFPVWSSAFIGAISFHDYCETNGLDEEKLKEKLSKNVRDAAYLIIEKKGYTNYAIGLAVNRIVEAILRDEKSILTVSTYNSIDDVYYSAPNIVGQNGQVIKICPKLTDLETEQLENSKKVLKEVLDQIDLR</sequence>
<comment type="catalytic activity">
    <reaction evidence="6 7">
        <text>(S)-lactate + NAD(+) = pyruvate + NADH + H(+)</text>
        <dbReference type="Rhea" id="RHEA:23444"/>
        <dbReference type="ChEBI" id="CHEBI:15361"/>
        <dbReference type="ChEBI" id="CHEBI:15378"/>
        <dbReference type="ChEBI" id="CHEBI:16651"/>
        <dbReference type="ChEBI" id="CHEBI:57540"/>
        <dbReference type="ChEBI" id="CHEBI:57945"/>
        <dbReference type="EC" id="1.1.1.27"/>
    </reaction>
</comment>
<comment type="similarity">
    <text evidence="2 7">Belongs to the LDH/MDH superfamily. LDH family.</text>
</comment>
<evidence type="ECO:0000256" key="6">
    <source>
        <dbReference type="ARBA" id="ARBA00049258"/>
    </source>
</evidence>
<keyword evidence="7" id="KW-0021">Allosteric enzyme</keyword>
<evidence type="ECO:0000313" key="12">
    <source>
        <dbReference type="EMBL" id="EHL15922.1"/>
    </source>
</evidence>
<dbReference type="InterPro" id="IPR001557">
    <property type="entry name" value="L-lactate/malate_DH"/>
</dbReference>
<feature type="binding site" evidence="7">
    <location>
        <position position="144"/>
    </location>
    <ligand>
        <name>NAD(+)</name>
        <dbReference type="ChEBI" id="CHEBI:57540"/>
    </ligand>
</feature>
<comment type="function">
    <text evidence="7">Catalyzes the conversion of lactate to pyruvate.</text>
</comment>
<dbReference type="PROSITE" id="PS00064">
    <property type="entry name" value="L_LDH"/>
    <property type="match status" value="1"/>
</dbReference>
<keyword evidence="4 7" id="KW-0560">Oxidoreductase</keyword>
<dbReference type="SUPFAM" id="SSF51735">
    <property type="entry name" value="NAD(P)-binding Rossmann-fold domains"/>
    <property type="match status" value="1"/>
</dbReference>
<evidence type="ECO:0000256" key="2">
    <source>
        <dbReference type="ARBA" id="ARBA00006054"/>
    </source>
</evidence>
<dbReference type="Proteomes" id="UP000006437">
    <property type="component" value="Unassembled WGS sequence"/>
</dbReference>
<dbReference type="EMBL" id="AFZE01000008">
    <property type="protein sequence ID" value="EHL15922.1"/>
    <property type="molecule type" value="Genomic_DNA"/>
</dbReference>
<evidence type="ECO:0000313" key="15">
    <source>
        <dbReference type="EMBL" id="EJU22034.1"/>
    </source>
</evidence>
<dbReference type="FunFam" id="3.40.50.720:FF:000018">
    <property type="entry name" value="Malate dehydrogenase"/>
    <property type="match status" value="1"/>
</dbReference>
<dbReference type="PANTHER" id="PTHR43128:SF16">
    <property type="entry name" value="L-LACTATE DEHYDROGENASE"/>
    <property type="match status" value="1"/>
</dbReference>
<dbReference type="HOGENOM" id="CLU_045401_1_1_9"/>
<feature type="binding site" evidence="7">
    <location>
        <position position="230"/>
    </location>
    <ligand>
        <name>substrate</name>
    </ligand>
</feature>
<dbReference type="EMBL" id="AFZG01000026">
    <property type="protein sequence ID" value="EHL19214.1"/>
    <property type="molecule type" value="Genomic_DNA"/>
</dbReference>
<evidence type="ECO:0000313" key="13">
    <source>
        <dbReference type="EMBL" id="EHL17749.1"/>
    </source>
</evidence>
<feature type="binding site" evidence="7">
    <location>
        <begin position="149"/>
        <end position="152"/>
    </location>
    <ligand>
        <name>substrate</name>
    </ligand>
</feature>
<comment type="subcellular location">
    <subcellularLocation>
        <location evidence="7">Cytoplasm</location>
    </subcellularLocation>
</comment>
<dbReference type="NCBIfam" id="TIGR01771">
    <property type="entry name" value="L-LDH-NAD"/>
    <property type="match status" value="1"/>
</dbReference>
<evidence type="ECO:0000256" key="5">
    <source>
        <dbReference type="ARBA" id="ARBA00023027"/>
    </source>
</evidence>
<dbReference type="UniPathway" id="UPA00554">
    <property type="reaction ID" value="UER00611"/>
</dbReference>
<dbReference type="Proteomes" id="UP000017818">
    <property type="component" value="Unassembled WGS sequence"/>
</dbReference>
<feature type="binding site" evidence="7 9">
    <location>
        <position position="36"/>
    </location>
    <ligand>
        <name>NAD(+)</name>
        <dbReference type="ChEBI" id="CHEBI:57540"/>
    </ligand>
</feature>
<feature type="binding site" evidence="7">
    <location>
        <position position="154"/>
    </location>
    <ligand>
        <name>beta-D-fructose 1,6-bisphosphate</name>
        <dbReference type="ChEBI" id="CHEBI:32966"/>
        <note>allosteric activator</note>
    </ligand>
</feature>
<comment type="subunit">
    <text evidence="7">Homotetramer.</text>
</comment>
<dbReference type="GO" id="GO:0006096">
    <property type="term" value="P:glycolytic process"/>
    <property type="evidence" value="ECO:0007669"/>
    <property type="project" value="UniProtKB-UniRule"/>
</dbReference>
<accession>G9XCW0</accession>
<dbReference type="STRING" id="796937.HMPREF9630_01439"/>
<dbReference type="InterPro" id="IPR001236">
    <property type="entry name" value="Lactate/malate_DH_N"/>
</dbReference>
<dbReference type="PIRSF" id="PIRSF000102">
    <property type="entry name" value="Lac_mal_DH"/>
    <property type="match status" value="1"/>
</dbReference>
<feature type="binding site" evidence="7">
    <location>
        <position position="102"/>
    </location>
    <ligand>
        <name>NAD(+)</name>
        <dbReference type="ChEBI" id="CHEBI:57540"/>
    </ligand>
</feature>
<evidence type="ECO:0000313" key="17">
    <source>
        <dbReference type="Proteomes" id="UP000005244"/>
    </source>
</evidence>
<dbReference type="AlphaFoldDB" id="G9WZN5"/>
<protein>
    <recommendedName>
        <fullName evidence="3 7">L-lactate dehydrogenase</fullName>
        <shortName evidence="7">L-LDH</shortName>
        <ecNumber evidence="3 7">1.1.1.27</ecNumber>
    </recommendedName>
</protein>
<dbReference type="NCBIfam" id="NF000824">
    <property type="entry name" value="PRK00066.1"/>
    <property type="match status" value="1"/>
</dbReference>
<evidence type="ECO:0000256" key="9">
    <source>
        <dbReference type="PIRSR" id="PIRSR000102-3"/>
    </source>
</evidence>
<evidence type="ECO:0000256" key="4">
    <source>
        <dbReference type="ARBA" id="ARBA00023002"/>
    </source>
</evidence>
<feature type="binding site" evidence="7">
    <location>
        <begin position="121"/>
        <end position="124"/>
    </location>
    <ligand>
        <name>substrate</name>
    </ligand>
</feature>
<evidence type="ECO:0000256" key="3">
    <source>
        <dbReference type="ARBA" id="ARBA00012967"/>
    </source>
</evidence>
<dbReference type="Pfam" id="PF00056">
    <property type="entry name" value="Ldh_1_N"/>
    <property type="match status" value="1"/>
</dbReference>
<dbReference type="SUPFAM" id="SSF56327">
    <property type="entry name" value="LDH C-terminal domain-like"/>
    <property type="match status" value="1"/>
</dbReference>
<dbReference type="GO" id="GO:0004459">
    <property type="term" value="F:L-lactate dehydrogenase (NAD+) activity"/>
    <property type="evidence" value="ECO:0007669"/>
    <property type="project" value="UniProtKB-UniRule"/>
</dbReference>
<dbReference type="HAMAP" id="MF_00488">
    <property type="entry name" value="Lactate_dehydrog"/>
    <property type="match status" value="1"/>
</dbReference>
<feature type="domain" description="Lactate/malate dehydrogenase C-terminal" evidence="11">
    <location>
        <begin position="146"/>
        <end position="306"/>
    </location>
</feature>
<dbReference type="Proteomes" id="UP000003379">
    <property type="component" value="Unassembled WGS sequence"/>
</dbReference>
<feature type="binding site" evidence="7 9">
    <location>
        <begin position="119"/>
        <end position="121"/>
    </location>
    <ligand>
        <name>NAD(+)</name>
        <dbReference type="ChEBI" id="CHEBI:57540"/>
    </ligand>
</feature>
<dbReference type="PANTHER" id="PTHR43128">
    <property type="entry name" value="L-2-HYDROXYCARBOXYLATE DEHYDROGENASE (NAD(P)(+))"/>
    <property type="match status" value="1"/>
</dbReference>
<feature type="modified residue" description="Phosphotyrosine" evidence="7">
    <location>
        <position position="221"/>
    </location>
</feature>
<dbReference type="GO" id="GO:0006089">
    <property type="term" value="P:lactate metabolic process"/>
    <property type="evidence" value="ECO:0007669"/>
    <property type="project" value="TreeGrafter"/>
</dbReference>
<dbReference type="Gene3D" id="3.90.110.10">
    <property type="entry name" value="Lactate dehydrogenase/glycoside hydrolase, family 4, C-terminal"/>
    <property type="match status" value="1"/>
</dbReference>
<feature type="active site" description="Proton acceptor" evidence="7 8">
    <location>
        <position position="176"/>
    </location>
</feature>
<dbReference type="PRINTS" id="PR00086">
    <property type="entry name" value="LLDHDRGNASE"/>
</dbReference>
<dbReference type="Pfam" id="PF02866">
    <property type="entry name" value="Ldh_1_C"/>
    <property type="match status" value="1"/>
</dbReference>
<dbReference type="InterPro" id="IPR022383">
    <property type="entry name" value="Lactate/malate_DH_C"/>
</dbReference>
<dbReference type="EC" id="1.1.1.27" evidence="3 7"/>
<comment type="caution">
    <text evidence="12">The sequence shown here is derived from an EMBL/GenBank/DDBJ whole genome shotgun (WGS) entry which is preliminary data.</text>
</comment>
<name>G9WZN5_9FIRM</name>
<dbReference type="EMBL" id="AFZF02000003">
    <property type="protein sequence ID" value="EHL17749.1"/>
    <property type="molecule type" value="Genomic_DNA"/>
</dbReference>
<keyword evidence="7" id="KW-0597">Phosphoprotein</keyword>
<gene>
    <name evidence="7" type="primary">ldh</name>
    <name evidence="15" type="ORF">HMPREF1143_0462</name>
    <name evidence="14" type="ORF">HMPREF9628_01687</name>
    <name evidence="12" type="ORF">HMPREF9629_01636</name>
    <name evidence="13" type="ORF">HMPREF9630_01439</name>
</gene>
<reference evidence="14 16" key="2">
    <citation type="submission" date="2011-08" db="EMBL/GenBank/DDBJ databases">
        <title>The Genome Sequence of Eubacteriaceae bacterium CM5.</title>
        <authorList>
            <consortium name="The Broad Institute Genome Sequencing Platform"/>
            <person name="Earl A."/>
            <person name="Ward D."/>
            <person name="Feldgarden M."/>
            <person name="Gevers D."/>
            <person name="Sizova M."/>
            <person name="Hazen A."/>
            <person name="Epstein S."/>
            <person name="Young S.K."/>
            <person name="Zeng Q."/>
            <person name="Gargeya S."/>
            <person name="Fitzgerald M."/>
            <person name="Haas B."/>
            <person name="Abouelleil A."/>
            <person name="Alvarado L."/>
            <person name="Arachchi H.M."/>
            <person name="Berlin A."/>
            <person name="Brown A."/>
            <person name="Chapman S.B."/>
            <person name="Chen Z."/>
            <person name="Dunbar C."/>
            <person name="Freedman E."/>
            <person name="Gearin G."/>
            <person name="Gellesch M."/>
            <person name="Goldberg J."/>
            <person name="Griggs A."/>
            <person name="Gujja S."/>
            <person name="Heiman D."/>
            <person name="Howarth C."/>
            <person name="Larson L."/>
            <person name="Lui A."/>
            <person name="MacDonald P.J.P."/>
            <person name="Montmayeur A."/>
            <person name="Murphy C."/>
            <person name="Neiman D."/>
            <person name="Pearson M."/>
            <person name="Priest M."/>
            <person name="Roberts A."/>
            <person name="Saif S."/>
            <person name="Shea T."/>
            <person name="Shenoy N."/>
            <person name="Sisk P."/>
            <person name="Stolte C."/>
            <person name="Sykes S."/>
            <person name="Wortman J."/>
            <person name="Nusbaum C."/>
            <person name="Birren B."/>
        </authorList>
    </citation>
    <scope>NUCLEOTIDE SEQUENCE [LARGE SCALE GENOMIC DNA]</scope>
    <source>
        <strain evidence="14 16">CM5</strain>
    </source>
</reference>
<feature type="binding site" evidence="7">
    <location>
        <position position="89"/>
    </location>
    <ligand>
        <name>substrate</name>
    </ligand>
</feature>
<evidence type="ECO:0000259" key="10">
    <source>
        <dbReference type="Pfam" id="PF00056"/>
    </source>
</evidence>
<comment type="activity regulation">
    <text evidence="7">Allosterically activated by fructose 1,6-bisphosphate (FBP).</text>
</comment>
<feature type="binding site" evidence="7">
    <location>
        <position position="15"/>
    </location>
    <ligand>
        <name>NAD(+)</name>
        <dbReference type="ChEBI" id="CHEBI:57540"/>
    </ligand>
</feature>
<evidence type="ECO:0000256" key="7">
    <source>
        <dbReference type="HAMAP-Rule" id="MF_00488"/>
    </source>
</evidence>
<evidence type="ECO:0000313" key="14">
    <source>
        <dbReference type="EMBL" id="EHL19214.1"/>
    </source>
</evidence>
<dbReference type="InterPro" id="IPR011304">
    <property type="entry name" value="L-lactate_DH"/>
</dbReference>
<dbReference type="GO" id="GO:0005737">
    <property type="term" value="C:cytoplasm"/>
    <property type="evidence" value="ECO:0007669"/>
    <property type="project" value="UniProtKB-SubCell"/>
</dbReference>
<feature type="binding site" evidence="7">
    <location>
        <position position="66"/>
    </location>
    <ligand>
        <name>NAD(+)</name>
        <dbReference type="ChEBI" id="CHEBI:57540"/>
    </ligand>
</feature>
<evidence type="ECO:0000256" key="8">
    <source>
        <dbReference type="PIRSR" id="PIRSR000102-1"/>
    </source>
</evidence>
<feature type="binding site" evidence="9">
    <location>
        <position position="96"/>
    </location>
    <ligand>
        <name>NAD(+)</name>
        <dbReference type="ChEBI" id="CHEBI:57540"/>
    </ligand>
</feature>
<dbReference type="EMBL" id="ALNK01000024">
    <property type="protein sequence ID" value="EJU22034.1"/>
    <property type="molecule type" value="Genomic_DNA"/>
</dbReference>
<dbReference type="InterPro" id="IPR036291">
    <property type="entry name" value="NAD(P)-bd_dom_sf"/>
</dbReference>
<proteinExistence type="inferred from homology"/>
<reference evidence="15 17" key="4">
    <citation type="submission" date="2012-07" db="EMBL/GenBank/DDBJ databases">
        <authorList>
            <person name="Durkin A.S."/>
            <person name="McCorrison J."/>
            <person name="Torralba M."/>
            <person name="Gillis M."/>
            <person name="Methe B."/>
            <person name="Sutton G."/>
            <person name="Nelson K.E."/>
        </authorList>
    </citation>
    <scope>NUCLEOTIDE SEQUENCE [LARGE SCALE GENOMIC DNA]</scope>
    <source>
        <strain evidence="15 17">OBRC8</strain>
    </source>
</reference>
<feature type="domain" description="Lactate/malate dehydrogenase N-terminal" evidence="10">
    <location>
        <begin position="6"/>
        <end position="143"/>
    </location>
</feature>